<evidence type="ECO:0000256" key="1">
    <source>
        <dbReference type="ARBA" id="ARBA00007281"/>
    </source>
</evidence>
<evidence type="ECO:0000313" key="4">
    <source>
        <dbReference type="EMBL" id="CAA3023689.1"/>
    </source>
</evidence>
<evidence type="ECO:0000313" key="5">
    <source>
        <dbReference type="Proteomes" id="UP000594638"/>
    </source>
</evidence>
<dbReference type="AlphaFoldDB" id="A0A8S0V0J6"/>
<accession>A0A8S0V0J6</accession>
<dbReference type="Gramene" id="OE9A006867T1">
    <property type="protein sequence ID" value="OE9A006867C1"/>
    <property type="gene ID" value="OE9A006867"/>
</dbReference>
<dbReference type="Gene3D" id="3.20.20.70">
    <property type="entry name" value="Aldolase class I"/>
    <property type="match status" value="2"/>
</dbReference>
<dbReference type="InterPro" id="IPR013785">
    <property type="entry name" value="Aldolase_TIM"/>
</dbReference>
<dbReference type="OrthoDB" id="1660966at2759"/>
<organism evidence="4 5">
    <name type="scientific">Olea europaea subsp. europaea</name>
    <dbReference type="NCBI Taxonomy" id="158383"/>
    <lineage>
        <taxon>Eukaryota</taxon>
        <taxon>Viridiplantae</taxon>
        <taxon>Streptophyta</taxon>
        <taxon>Embryophyta</taxon>
        <taxon>Tracheophyta</taxon>
        <taxon>Spermatophyta</taxon>
        <taxon>Magnoliopsida</taxon>
        <taxon>eudicotyledons</taxon>
        <taxon>Gunneridae</taxon>
        <taxon>Pentapetalae</taxon>
        <taxon>asterids</taxon>
        <taxon>lamiids</taxon>
        <taxon>Lamiales</taxon>
        <taxon>Oleaceae</taxon>
        <taxon>Oleeae</taxon>
        <taxon>Olea</taxon>
    </lineage>
</organism>
<dbReference type="InterPro" id="IPR033755">
    <property type="entry name" value="PdxS/SNZ_N"/>
</dbReference>
<sequence>MADPNAVKLYNNAATNGANKRMAEILCGGVIVEVTTAKQAKTAELAGARCISVFDSPKLGISRMPDPFLVKEIMRAVKIPVMAKARVGHFVEAKILESTGVDFIDESEVLAIADEDHFINKHNFRLPFVCGCHELGEALRRVEEGAAMICIQGNMNGTGNIAETVCNTKEKGKLPVVHCAAGGISTPADAALMMQLGCDGVFLGAEVFNSSHPHRRVRAIVQAVQNYNDPRMLKKLSSELKNAMAETVGLDINEIRDDYFRA</sequence>
<dbReference type="Proteomes" id="UP000594638">
    <property type="component" value="Unassembled WGS sequence"/>
</dbReference>
<evidence type="ECO:0000259" key="3">
    <source>
        <dbReference type="Pfam" id="PF01680"/>
    </source>
</evidence>
<dbReference type="GO" id="GO:0006520">
    <property type="term" value="P:amino acid metabolic process"/>
    <property type="evidence" value="ECO:0007669"/>
    <property type="project" value="TreeGrafter"/>
</dbReference>
<name>A0A8S0V0J6_OLEEU</name>
<feature type="domain" description="PdxS/SNZ N-terminal" evidence="3">
    <location>
        <begin position="19"/>
        <end position="169"/>
    </location>
</feature>
<gene>
    <name evidence="4" type="ORF">OLEA9_A006867</name>
</gene>
<dbReference type="SUPFAM" id="SSF110399">
    <property type="entry name" value="ThiG-like"/>
    <property type="match status" value="1"/>
</dbReference>
<dbReference type="InterPro" id="IPR001852">
    <property type="entry name" value="PdxS/SNZ"/>
</dbReference>
<proteinExistence type="inferred from homology"/>
<dbReference type="Pfam" id="PF01680">
    <property type="entry name" value="SOR_SNZ"/>
    <property type="match status" value="1"/>
</dbReference>
<dbReference type="GO" id="GO:0042823">
    <property type="term" value="P:pyridoxal phosphate biosynthetic process"/>
    <property type="evidence" value="ECO:0007669"/>
    <property type="project" value="InterPro"/>
</dbReference>
<evidence type="ECO:0000256" key="2">
    <source>
        <dbReference type="PROSITE-ProRule" id="PRU00481"/>
    </source>
</evidence>
<dbReference type="GO" id="GO:0008615">
    <property type="term" value="P:pyridoxine biosynthetic process"/>
    <property type="evidence" value="ECO:0007669"/>
    <property type="project" value="TreeGrafter"/>
</dbReference>
<keyword evidence="5" id="KW-1185">Reference proteome</keyword>
<dbReference type="PROSITE" id="PS51129">
    <property type="entry name" value="PDXS_SNZ_2"/>
    <property type="match status" value="1"/>
</dbReference>
<dbReference type="EMBL" id="CACTIH010009094">
    <property type="protein sequence ID" value="CAA3023689.1"/>
    <property type="molecule type" value="Genomic_DNA"/>
</dbReference>
<comment type="similarity">
    <text evidence="1 2">Belongs to the PdxS/SNZ family.</text>
</comment>
<dbReference type="PANTHER" id="PTHR31829:SF2">
    <property type="entry name" value="PYRIDOXAL 5'-PHOSPHATE SYNTHASE-LIKE SUBUNIT PDX1.2"/>
    <property type="match status" value="1"/>
</dbReference>
<reference evidence="4 5" key="1">
    <citation type="submission" date="2019-12" db="EMBL/GenBank/DDBJ databases">
        <authorList>
            <person name="Alioto T."/>
            <person name="Alioto T."/>
            <person name="Gomez Garrido J."/>
        </authorList>
    </citation>
    <scope>NUCLEOTIDE SEQUENCE [LARGE SCALE GENOMIC DNA]</scope>
</reference>
<protein>
    <submittedName>
        <fullName evidence="4">Pyridoxal 5 -phosphate synthase-like subunit</fullName>
    </submittedName>
</protein>
<dbReference type="GO" id="GO:0016843">
    <property type="term" value="F:amine-lyase activity"/>
    <property type="evidence" value="ECO:0007669"/>
    <property type="project" value="TreeGrafter"/>
</dbReference>
<comment type="caution">
    <text evidence="4">The sequence shown here is derived from an EMBL/GenBank/DDBJ whole genome shotgun (WGS) entry which is preliminary data.</text>
</comment>
<dbReference type="PANTHER" id="PTHR31829">
    <property type="entry name" value="PYRIDOXAL 5'-PHOSPHATE SYNTHASE SUBUNIT SNZ1-RELATED"/>
    <property type="match status" value="1"/>
</dbReference>